<name>A0A095UNS3_9GAMM</name>
<dbReference type="PANTHER" id="PTHR34219:SF1">
    <property type="entry name" value="PEPSY DOMAIN-CONTAINING PROTEIN"/>
    <property type="match status" value="1"/>
</dbReference>
<keyword evidence="1" id="KW-1133">Transmembrane helix</keyword>
<feature type="transmembrane region" description="Helical" evidence="1">
    <location>
        <begin position="206"/>
        <end position="227"/>
    </location>
</feature>
<keyword evidence="3" id="KW-1185">Reference proteome</keyword>
<sequence length="458" mass="49982">MTATAHSSSRPGRFHAAVWRWHFLIGMLVIPFLFILAGSGALMLLSKPLDNALNKELLVVEAGVNPLPASVLLERVREAFPHATVKLYLPPQRPGQAARFSLQSGHGGGHGGHGAPSTVAYLNPYTGELLGSNDPADSVYAMVKQWHGSLYLGRTGELLIEMAAGLAVLMIVTGLYLAWPKNGWRALMPAHALANRAAWRRWHLSLGWLIAVPLLFFLISGMAWTSIWGGKLVQPWGSLPGTRFELPETQPAPGMDHASMNEHGLHRVPWAVEQTSLPQGSPGPVQLDLGAVVKQAAEHGFQQFRVHFPQGERGVWTVSATTIAGDISNPLDERILHLNPANGEPLKDIRFADYPAMGKAMAASIPFHQGDLGWWNWWLNLLLVTLVMALVITGAIVWWKRQSRRAPPKGERSSGRAVAVLMVVVGCAFPLSAAVLVGIILLDAFWPQRTTTKQQEVN</sequence>
<proteinExistence type="predicted"/>
<reference evidence="2 3" key="1">
    <citation type="submission" date="2012-09" db="EMBL/GenBank/DDBJ databases">
        <title>Genome Sequence of alkane-degrading Bacterium Alcanivorax sp. 19-m-6.</title>
        <authorList>
            <person name="Lai Q."/>
            <person name="Shao Z."/>
        </authorList>
    </citation>
    <scope>NUCLEOTIDE SEQUENCE [LARGE SCALE GENOMIC DNA]</scope>
    <source>
        <strain evidence="2 3">19-m-6</strain>
    </source>
</reference>
<dbReference type="EMBL" id="ARXV01000011">
    <property type="protein sequence ID" value="KGD64135.1"/>
    <property type="molecule type" value="Genomic_DNA"/>
</dbReference>
<evidence type="ECO:0000313" key="2">
    <source>
        <dbReference type="EMBL" id="KGD64135.1"/>
    </source>
</evidence>
<evidence type="ECO:0000313" key="3">
    <source>
        <dbReference type="Proteomes" id="UP000029444"/>
    </source>
</evidence>
<dbReference type="PATRIC" id="fig|1177154.3.peg.2708"/>
<feature type="transmembrane region" description="Helical" evidence="1">
    <location>
        <begin position="377"/>
        <end position="399"/>
    </location>
</feature>
<comment type="caution">
    <text evidence="2">The sequence shown here is derived from an EMBL/GenBank/DDBJ whole genome shotgun (WGS) entry which is preliminary data.</text>
</comment>
<dbReference type="STRING" id="1177154.Y5S_02675"/>
<dbReference type="InterPro" id="IPR005625">
    <property type="entry name" value="PepSY-ass_TM"/>
</dbReference>
<feature type="transmembrane region" description="Helical" evidence="1">
    <location>
        <begin position="21"/>
        <end position="45"/>
    </location>
</feature>
<accession>A0A095UNS3</accession>
<keyword evidence="1" id="KW-0472">Membrane</keyword>
<gene>
    <name evidence="2" type="ORF">Y5S_02675</name>
</gene>
<dbReference type="RefSeq" id="WP_052041611.1">
    <property type="nucleotide sequence ID" value="NZ_ARXV01000011.1"/>
</dbReference>
<dbReference type="eggNOG" id="COG3182">
    <property type="taxonomic scope" value="Bacteria"/>
</dbReference>
<protein>
    <submittedName>
        <fullName evidence="2">Iron-regulated membrane protein</fullName>
    </submittedName>
</protein>
<evidence type="ECO:0000256" key="1">
    <source>
        <dbReference type="SAM" id="Phobius"/>
    </source>
</evidence>
<dbReference type="Pfam" id="PF03929">
    <property type="entry name" value="PepSY_TM"/>
    <property type="match status" value="1"/>
</dbReference>
<organism evidence="2 3">
    <name type="scientific">Alcanivorax nanhaiticus</name>
    <dbReference type="NCBI Taxonomy" id="1177154"/>
    <lineage>
        <taxon>Bacteria</taxon>
        <taxon>Pseudomonadati</taxon>
        <taxon>Pseudomonadota</taxon>
        <taxon>Gammaproteobacteria</taxon>
        <taxon>Oceanospirillales</taxon>
        <taxon>Alcanivoracaceae</taxon>
        <taxon>Alcanivorax</taxon>
    </lineage>
</organism>
<dbReference type="OrthoDB" id="9791166at2"/>
<dbReference type="PANTHER" id="PTHR34219">
    <property type="entry name" value="IRON-REGULATED INNER MEMBRANE PROTEIN-RELATED"/>
    <property type="match status" value="1"/>
</dbReference>
<keyword evidence="1" id="KW-0812">Transmembrane</keyword>
<feature type="transmembrane region" description="Helical" evidence="1">
    <location>
        <begin position="419"/>
        <end position="442"/>
    </location>
</feature>
<dbReference type="AlphaFoldDB" id="A0A095UNS3"/>
<dbReference type="Proteomes" id="UP000029444">
    <property type="component" value="Unassembled WGS sequence"/>
</dbReference>
<feature type="transmembrane region" description="Helical" evidence="1">
    <location>
        <begin position="158"/>
        <end position="179"/>
    </location>
</feature>